<evidence type="ECO:0000313" key="3">
    <source>
        <dbReference type="EMBL" id="KAB1186933.1"/>
    </source>
</evidence>
<feature type="transmembrane region" description="Helical" evidence="2">
    <location>
        <begin position="877"/>
        <end position="900"/>
    </location>
</feature>
<organism evidence="3">
    <name type="scientific">Haloferax sp. CBA1149</name>
    <dbReference type="NCBI Taxonomy" id="2650753"/>
    <lineage>
        <taxon>Archaea</taxon>
        <taxon>Methanobacteriati</taxon>
        <taxon>Methanobacteriota</taxon>
        <taxon>Stenosarchaea group</taxon>
        <taxon>Halobacteria</taxon>
        <taxon>Halobacteriales</taxon>
        <taxon>Haloferacaceae</taxon>
        <taxon>Haloferax</taxon>
    </lineage>
</organism>
<sequence>MSRIPAGRVSVLVVTLIVLFSGITPSGVVADNGGPSTLDDLDSASLCPASYPSGQGSWSLIASSSWTDSTTLPNGLQINTCRYSERGQEPIAGGEGYITFTVRWVDAENVLRGTDICEVPDSDPYLRSTDRAVQVSWSGWYNQTYDPGAVADADEWLEKLAQGMIGPDDAAARAFGQQLLETVEPHAAPCTDEPASPPSVELTNTPRETGREMAFGGYVFAYDEQNQYRDLEEVQVILHVTEGAKVRSFVTHTDDTGIYAIRVSNVSPQASYQLEVRFEDRDEMFKLYRRGEPTLLPVGYTTAPLSVEAAELGGLVLTHVIFQTDMADSEPVHLLADGSTSRLAATDGTQVYQTALVYVHAQTALAYGRDRLNVDFDETLPIWLEDGPGNSSFTPDPANEQILIRAPPAAERRQTVYHEIGHYVNYRSGMGKTDNMGHRPASQNHQGVRNPDSTDSFAEGWAGFYTALVEGHPSNPTGSAYYALSGPSDLQDNTHEWWLEDPDERLPNEEVMVASLLWDVMDDDTARPAAFARREPGDDVAWGLSRLWEAMGDQEDLTTVHDLYVVLKEEDGEPLPGPTDPPTDLDRLFILHGFYSENNGVPGWQQGEPIGFADRSNSIVDPTAPWDGDTPPPGIRETPPSFAGPWLDVTIEDEAGRTLPFDHLHMTVVREDAASRYELTPDADTGYFPLAVPPDAEAVTVQARLPGYGIDTYKLTQQEYAEISEVAGADTVVSVTLTLPSEQVTSLPWVNAERESTGTVSLTWPQPDAGSTVVVVRQAVRPPQTPNDGVLLYEGSETGIVDHEPAPVLGTYYAVFVVAPDGGVSQPTVASSQAPPLSRSQVVDTLTNEQQRQQPEPTPSATASPSASDETEGLDSLLLGLLGVGVGVLVVAAFAVGYLLRGRGHDDKK</sequence>
<comment type="caution">
    <text evidence="3">The sequence shown here is derived from an EMBL/GenBank/DDBJ whole genome shotgun (WGS) entry which is preliminary data.</text>
</comment>
<feature type="compositionally biased region" description="Low complexity" evidence="1">
    <location>
        <begin position="859"/>
        <end position="870"/>
    </location>
</feature>
<dbReference type="EMBL" id="VZUS01000001">
    <property type="protein sequence ID" value="KAB1186933.1"/>
    <property type="molecule type" value="Genomic_DNA"/>
</dbReference>
<accession>A0A643JTR5</accession>
<feature type="compositionally biased region" description="Polar residues" evidence="1">
    <location>
        <begin position="825"/>
        <end position="854"/>
    </location>
</feature>
<evidence type="ECO:0000256" key="2">
    <source>
        <dbReference type="SAM" id="Phobius"/>
    </source>
</evidence>
<dbReference type="AlphaFoldDB" id="A0A643JTR5"/>
<name>A0A643JTR5_9EURY</name>
<proteinExistence type="predicted"/>
<protein>
    <submittedName>
        <fullName evidence="3">Uncharacterized protein</fullName>
    </submittedName>
</protein>
<keyword evidence="2" id="KW-1133">Transmembrane helix</keyword>
<feature type="region of interest" description="Disordered" evidence="1">
    <location>
        <begin position="825"/>
        <end position="870"/>
    </location>
</feature>
<keyword evidence="2" id="KW-0472">Membrane</keyword>
<reference evidence="3" key="1">
    <citation type="submission" date="2019-09" db="EMBL/GenBank/DDBJ databases">
        <title>Genomic analysis of Haloferax sp. CBA1149.</title>
        <authorList>
            <person name="Roh S.W."/>
        </authorList>
    </citation>
    <scope>NUCLEOTIDE SEQUENCE</scope>
    <source>
        <strain evidence="3">CBA1149</strain>
    </source>
</reference>
<gene>
    <name evidence="3" type="ORF">Hfx1149_02370</name>
</gene>
<dbReference type="RefSeq" id="WP_151135084.1">
    <property type="nucleotide sequence ID" value="NZ_VZUS01000001.1"/>
</dbReference>
<keyword evidence="2" id="KW-0812">Transmembrane</keyword>
<evidence type="ECO:0000256" key="1">
    <source>
        <dbReference type="SAM" id="MobiDB-lite"/>
    </source>
</evidence>